<protein>
    <submittedName>
        <fullName evidence="2">Phosphoribosyltransferase</fullName>
    </submittedName>
</protein>
<accession>A0A291RSM9</accession>
<name>A0A291RSM9_9NOCA</name>
<dbReference type="Pfam" id="PF00156">
    <property type="entry name" value="Pribosyltran"/>
    <property type="match status" value="1"/>
</dbReference>
<evidence type="ECO:0000313" key="3">
    <source>
        <dbReference type="Proteomes" id="UP000221961"/>
    </source>
</evidence>
<keyword evidence="2" id="KW-0808">Transferase</keyword>
<evidence type="ECO:0000313" key="2">
    <source>
        <dbReference type="EMBL" id="ATL70269.1"/>
    </source>
</evidence>
<sequence>MLFLDRRDAGRRLAGHLMVFRGPDIVVAGLAGGGVAVAAEVAARLRVLLNVLVVHELRQPECQDAVFGAIAERDVCVVNEPRPEPASGATELTGIERTARDMLRRRGEQFRTARSATELAGRTVVLVDEGLSSPASARAACRAAYAHGAIRVVFAAPVGARSTVAALAGDADKVVCPHTYDRIDDIDSYYADFAPVGDDEACRILREPVLSAPRRAG</sequence>
<dbReference type="RefSeq" id="WP_098697251.1">
    <property type="nucleotide sequence ID" value="NZ_JAAFZG010000003.1"/>
</dbReference>
<dbReference type="Proteomes" id="UP000221961">
    <property type="component" value="Chromosome"/>
</dbReference>
<feature type="domain" description="Phosphoribosyltransferase" evidence="1">
    <location>
        <begin position="20"/>
        <end position="175"/>
    </location>
</feature>
<proteinExistence type="predicted"/>
<dbReference type="KEGG" id="ntp:CRH09_32885"/>
<dbReference type="InterPro" id="IPR000836">
    <property type="entry name" value="PRTase_dom"/>
</dbReference>
<dbReference type="InterPro" id="IPR029057">
    <property type="entry name" value="PRTase-like"/>
</dbReference>
<dbReference type="EMBL" id="CP023778">
    <property type="protein sequence ID" value="ATL70269.1"/>
    <property type="molecule type" value="Genomic_DNA"/>
</dbReference>
<reference evidence="2 3" key="1">
    <citation type="submission" date="2017-10" db="EMBL/GenBank/DDBJ databases">
        <title>Comparative genomics between pathogenic Norcardia.</title>
        <authorList>
            <person name="Zeng L."/>
        </authorList>
    </citation>
    <scope>NUCLEOTIDE SEQUENCE [LARGE SCALE GENOMIC DNA]</scope>
    <source>
        <strain evidence="2 3">NC_YFY_NT001</strain>
    </source>
</reference>
<dbReference type="Gene3D" id="3.40.50.2020">
    <property type="match status" value="1"/>
</dbReference>
<dbReference type="GO" id="GO:0016757">
    <property type="term" value="F:glycosyltransferase activity"/>
    <property type="evidence" value="ECO:0007669"/>
    <property type="project" value="UniProtKB-KW"/>
</dbReference>
<dbReference type="Gene3D" id="3.30.1310.20">
    <property type="entry name" value="PRTase-like"/>
    <property type="match status" value="1"/>
</dbReference>
<dbReference type="AlphaFoldDB" id="A0A291RSM9"/>
<organism evidence="2 3">
    <name type="scientific">Nocardia terpenica</name>
    <dbReference type="NCBI Taxonomy" id="455432"/>
    <lineage>
        <taxon>Bacteria</taxon>
        <taxon>Bacillati</taxon>
        <taxon>Actinomycetota</taxon>
        <taxon>Actinomycetes</taxon>
        <taxon>Mycobacteriales</taxon>
        <taxon>Nocardiaceae</taxon>
        <taxon>Nocardia</taxon>
    </lineage>
</organism>
<keyword evidence="2" id="KW-0328">Glycosyltransferase</keyword>
<gene>
    <name evidence="2" type="ORF">CRH09_32885</name>
</gene>
<dbReference type="SUPFAM" id="SSF53271">
    <property type="entry name" value="PRTase-like"/>
    <property type="match status" value="1"/>
</dbReference>
<evidence type="ECO:0000259" key="1">
    <source>
        <dbReference type="Pfam" id="PF00156"/>
    </source>
</evidence>